<accession>A0A6J4H1N7</accession>
<gene>
    <name evidence="1" type="ORF">AVDCRST_MAG76-203</name>
</gene>
<name>A0A6J4H1N7_9ACTN</name>
<sequence>MLREHRGDGHVTCLLAAGIGPLESLVLHVGQGEVSRSFLQSTRGWSDEAWERAAAALAQQGLVAADGRATEEGRARRERIEAHTDELALAPWLPLGEDGCSRLRALVRPFSRAIVETGILGFTA</sequence>
<dbReference type="NCBIfam" id="NF047719">
    <property type="entry name" value="SCO6745_fam_HTH"/>
    <property type="match status" value="1"/>
</dbReference>
<reference evidence="1" key="1">
    <citation type="submission" date="2020-02" db="EMBL/GenBank/DDBJ databases">
        <authorList>
            <person name="Meier V. D."/>
        </authorList>
    </citation>
    <scope>NUCLEOTIDE SEQUENCE</scope>
    <source>
        <strain evidence="1">AVDCRST_MAG76</strain>
    </source>
</reference>
<dbReference type="EMBL" id="CADCSZ010000013">
    <property type="protein sequence ID" value="CAA9212604.1"/>
    <property type="molecule type" value="Genomic_DNA"/>
</dbReference>
<evidence type="ECO:0000313" key="1">
    <source>
        <dbReference type="EMBL" id="CAA9212604.1"/>
    </source>
</evidence>
<proteinExistence type="predicted"/>
<protein>
    <recommendedName>
        <fullName evidence="2">SalK</fullName>
    </recommendedName>
</protein>
<dbReference type="InterPro" id="IPR054058">
    <property type="entry name" value="HTH_67"/>
</dbReference>
<organism evidence="1">
    <name type="scientific">uncultured Acidimicrobiales bacterium</name>
    <dbReference type="NCBI Taxonomy" id="310071"/>
    <lineage>
        <taxon>Bacteria</taxon>
        <taxon>Bacillati</taxon>
        <taxon>Actinomycetota</taxon>
        <taxon>Acidimicrobiia</taxon>
        <taxon>Acidimicrobiales</taxon>
        <taxon>environmental samples</taxon>
    </lineage>
</organism>
<dbReference type="Pfam" id="PF21863">
    <property type="entry name" value="HTH_67"/>
    <property type="match status" value="1"/>
</dbReference>
<dbReference type="AlphaFoldDB" id="A0A6J4H1N7"/>
<evidence type="ECO:0008006" key="2">
    <source>
        <dbReference type="Google" id="ProtNLM"/>
    </source>
</evidence>